<dbReference type="Pfam" id="PF03610">
    <property type="entry name" value="EIIA-man"/>
    <property type="match status" value="1"/>
</dbReference>
<dbReference type="GO" id="GO:0016020">
    <property type="term" value="C:membrane"/>
    <property type="evidence" value="ECO:0007669"/>
    <property type="project" value="InterPro"/>
</dbReference>
<name>A0A7S7M874_9ACTN</name>
<keyword evidence="3" id="KW-0963">Cytoplasm</keyword>
<dbReference type="AlphaFoldDB" id="A0A7S7M874"/>
<dbReference type="KEGG" id="tio:INP52_09180"/>
<dbReference type="InterPro" id="IPR004701">
    <property type="entry name" value="PTS_EIIA_man-typ"/>
</dbReference>
<evidence type="ECO:0000256" key="3">
    <source>
        <dbReference type="ARBA" id="ARBA00022490"/>
    </source>
</evidence>
<comment type="subcellular location">
    <subcellularLocation>
        <location evidence="1">Cytoplasm</location>
    </subcellularLocation>
</comment>
<keyword evidence="6" id="KW-0598">Phosphotransferase system</keyword>
<dbReference type="Gene3D" id="3.40.50.510">
    <property type="entry name" value="Phosphotransferase system, mannose-type IIA component"/>
    <property type="match status" value="1"/>
</dbReference>
<dbReference type="GO" id="GO:0005737">
    <property type="term" value="C:cytoplasm"/>
    <property type="evidence" value="ECO:0007669"/>
    <property type="project" value="UniProtKB-SubCell"/>
</dbReference>
<dbReference type="PANTHER" id="PTHR33799:SF1">
    <property type="entry name" value="PTS SYSTEM MANNOSE-SPECIFIC EIIAB COMPONENT-RELATED"/>
    <property type="match status" value="1"/>
</dbReference>
<reference evidence="9 10" key="1">
    <citation type="submission" date="2020-10" db="EMBL/GenBank/DDBJ databases">
        <title>Olsenella immobilis sp.nov., isolated from the mud in a fermentation cellar used for the production of Chinese strong-flavoured liquor.</title>
        <authorList>
            <person name="Lu L."/>
        </authorList>
    </citation>
    <scope>NUCLEOTIDE SEQUENCE [LARGE SCALE GENOMIC DNA]</scope>
    <source>
        <strain evidence="9 10">LZLJ-2</strain>
    </source>
</reference>
<dbReference type="PROSITE" id="PS51096">
    <property type="entry name" value="PTS_EIIA_TYPE_4"/>
    <property type="match status" value="1"/>
</dbReference>
<keyword evidence="10" id="KW-1185">Reference proteome</keyword>
<feature type="domain" description="PTS EIIA type-4" evidence="8">
    <location>
        <begin position="6"/>
        <end position="128"/>
    </location>
</feature>
<dbReference type="EMBL" id="CP063767">
    <property type="protein sequence ID" value="QOY60550.1"/>
    <property type="molecule type" value="Genomic_DNA"/>
</dbReference>
<evidence type="ECO:0000256" key="6">
    <source>
        <dbReference type="ARBA" id="ARBA00022683"/>
    </source>
</evidence>
<dbReference type="CDD" id="cd00006">
    <property type="entry name" value="PTS_IIA_man"/>
    <property type="match status" value="1"/>
</dbReference>
<sequence length="137" mass="14876">MADRKRMKIVLGTHGRLGEELVKSAEMILGKLEGIEVVSLMPGMSFEDFTCLAEEKLAAAHGERVIVLVDLLGGTPSNVFSALTRKYQCDVITGVNLPALIGLYMSLDQGKFTAELVDEALSLIRESAVHTNELLDT</sequence>
<proteinExistence type="predicted"/>
<evidence type="ECO:0000313" key="9">
    <source>
        <dbReference type="EMBL" id="QOY60550.1"/>
    </source>
</evidence>
<evidence type="ECO:0000256" key="1">
    <source>
        <dbReference type="ARBA" id="ARBA00004496"/>
    </source>
</evidence>
<dbReference type="GO" id="GO:0016301">
    <property type="term" value="F:kinase activity"/>
    <property type="evidence" value="ECO:0007669"/>
    <property type="project" value="UniProtKB-KW"/>
</dbReference>
<protein>
    <submittedName>
        <fullName evidence="9">PTS sugar transporter subunit IIA</fullName>
    </submittedName>
</protein>
<dbReference type="InterPro" id="IPR051471">
    <property type="entry name" value="Bacterial_PTS_sugar_comp"/>
</dbReference>
<keyword evidence="4 9" id="KW-0762">Sugar transport</keyword>
<evidence type="ECO:0000256" key="2">
    <source>
        <dbReference type="ARBA" id="ARBA00022448"/>
    </source>
</evidence>
<dbReference type="SUPFAM" id="SSF53062">
    <property type="entry name" value="PTS system fructose IIA component-like"/>
    <property type="match status" value="1"/>
</dbReference>
<keyword evidence="2" id="KW-0813">Transport</keyword>
<organism evidence="9 10">
    <name type="scientific">Thermophilibacter immobilis</name>
    <dbReference type="NCBI Taxonomy" id="2779519"/>
    <lineage>
        <taxon>Bacteria</taxon>
        <taxon>Bacillati</taxon>
        <taxon>Actinomycetota</taxon>
        <taxon>Coriobacteriia</taxon>
        <taxon>Coriobacteriales</taxon>
        <taxon>Atopobiaceae</taxon>
        <taxon>Thermophilibacter</taxon>
    </lineage>
</organism>
<dbReference type="Proteomes" id="UP000593735">
    <property type="component" value="Chromosome"/>
</dbReference>
<dbReference type="RefSeq" id="WP_194371114.1">
    <property type="nucleotide sequence ID" value="NZ_CP063767.1"/>
</dbReference>
<evidence type="ECO:0000256" key="7">
    <source>
        <dbReference type="ARBA" id="ARBA00022777"/>
    </source>
</evidence>
<evidence type="ECO:0000313" key="10">
    <source>
        <dbReference type="Proteomes" id="UP000593735"/>
    </source>
</evidence>
<keyword evidence="7" id="KW-0418">Kinase</keyword>
<evidence type="ECO:0000259" key="8">
    <source>
        <dbReference type="PROSITE" id="PS51096"/>
    </source>
</evidence>
<dbReference type="GO" id="GO:0009401">
    <property type="term" value="P:phosphoenolpyruvate-dependent sugar phosphotransferase system"/>
    <property type="evidence" value="ECO:0007669"/>
    <property type="project" value="UniProtKB-KW"/>
</dbReference>
<evidence type="ECO:0000256" key="5">
    <source>
        <dbReference type="ARBA" id="ARBA00022679"/>
    </source>
</evidence>
<accession>A0A7S7M874</accession>
<dbReference type="InterPro" id="IPR033887">
    <property type="entry name" value="PTS_IIA_man"/>
</dbReference>
<evidence type="ECO:0000256" key="4">
    <source>
        <dbReference type="ARBA" id="ARBA00022597"/>
    </source>
</evidence>
<gene>
    <name evidence="9" type="ORF">INP52_09180</name>
</gene>
<dbReference type="InterPro" id="IPR036662">
    <property type="entry name" value="PTS_EIIA_man-typ_sf"/>
</dbReference>
<dbReference type="PANTHER" id="PTHR33799">
    <property type="entry name" value="PTS PERMEASE-RELATED-RELATED"/>
    <property type="match status" value="1"/>
</dbReference>
<keyword evidence="5" id="KW-0808">Transferase</keyword>